<evidence type="ECO:0000256" key="3">
    <source>
        <dbReference type="ARBA" id="ARBA00022884"/>
    </source>
</evidence>
<accession>A0ABS6GK95</accession>
<name>A0ABS6GK95_9BACI</name>
<keyword evidence="2 6" id="KW-0889">Transcription antitermination</keyword>
<evidence type="ECO:0000313" key="9">
    <source>
        <dbReference type="Proteomes" id="UP000812672"/>
    </source>
</evidence>
<dbReference type="Proteomes" id="UP000812672">
    <property type="component" value="Unassembled WGS sequence"/>
</dbReference>
<evidence type="ECO:0000256" key="6">
    <source>
        <dbReference type="HAMAP-Rule" id="MF_00073"/>
    </source>
</evidence>
<dbReference type="PANTHER" id="PTHR11078">
    <property type="entry name" value="N UTILIZATION SUBSTANCE PROTEIN B-RELATED"/>
    <property type="match status" value="1"/>
</dbReference>
<dbReference type="Pfam" id="PF01029">
    <property type="entry name" value="NusB"/>
    <property type="match status" value="1"/>
</dbReference>
<dbReference type="EMBL" id="JAHLZF010000001">
    <property type="protein sequence ID" value="MBU6079617.1"/>
    <property type="molecule type" value="Genomic_DNA"/>
</dbReference>
<evidence type="ECO:0000259" key="7">
    <source>
        <dbReference type="Pfam" id="PF01029"/>
    </source>
</evidence>
<comment type="caution">
    <text evidence="8">The sequence shown here is derived from an EMBL/GenBank/DDBJ whole genome shotgun (WGS) entry which is preliminary data.</text>
</comment>
<dbReference type="Gene3D" id="1.10.940.10">
    <property type="entry name" value="NusB-like"/>
    <property type="match status" value="1"/>
</dbReference>
<evidence type="ECO:0000256" key="1">
    <source>
        <dbReference type="ARBA" id="ARBA00005952"/>
    </source>
</evidence>
<feature type="domain" description="NusB/RsmB/TIM44" evidence="7">
    <location>
        <begin position="5"/>
        <end position="124"/>
    </location>
</feature>
<dbReference type="InterPro" id="IPR035926">
    <property type="entry name" value="NusB-like_sf"/>
</dbReference>
<comment type="similarity">
    <text evidence="1 6">Belongs to the NusB family.</text>
</comment>
<dbReference type="InterPro" id="IPR011605">
    <property type="entry name" value="NusB_fam"/>
</dbReference>
<keyword evidence="3 6" id="KW-0694">RNA-binding</keyword>
<organism evidence="8 9">
    <name type="scientific">Allobacillus halotolerans</name>
    <dbReference type="NCBI Taxonomy" id="570278"/>
    <lineage>
        <taxon>Bacteria</taxon>
        <taxon>Bacillati</taxon>
        <taxon>Bacillota</taxon>
        <taxon>Bacilli</taxon>
        <taxon>Bacillales</taxon>
        <taxon>Bacillaceae</taxon>
        <taxon>Allobacillus</taxon>
    </lineage>
</organism>
<evidence type="ECO:0000313" key="8">
    <source>
        <dbReference type="EMBL" id="MBU6079617.1"/>
    </source>
</evidence>
<evidence type="ECO:0000256" key="5">
    <source>
        <dbReference type="ARBA" id="ARBA00023163"/>
    </source>
</evidence>
<dbReference type="HAMAP" id="MF_00073">
    <property type="entry name" value="NusB"/>
    <property type="match status" value="1"/>
</dbReference>
<keyword evidence="4 6" id="KW-0805">Transcription regulation</keyword>
<gene>
    <name evidence="6 8" type="primary">nusB</name>
    <name evidence="8" type="ORF">KQ486_01135</name>
</gene>
<proteinExistence type="inferred from homology"/>
<dbReference type="PANTHER" id="PTHR11078:SF3">
    <property type="entry name" value="ANTITERMINATION NUSB DOMAIN-CONTAINING PROTEIN"/>
    <property type="match status" value="1"/>
</dbReference>
<evidence type="ECO:0000256" key="2">
    <source>
        <dbReference type="ARBA" id="ARBA00022814"/>
    </source>
</evidence>
<protein>
    <recommendedName>
        <fullName evidence="6">Transcription antitermination protein NusB</fullName>
    </recommendedName>
    <alternativeName>
        <fullName evidence="6">Antitermination factor NusB</fullName>
    </alternativeName>
</protein>
<keyword evidence="5 6" id="KW-0804">Transcription</keyword>
<keyword evidence="9" id="KW-1185">Reference proteome</keyword>
<comment type="function">
    <text evidence="6">Involved in transcription antitermination. Required for transcription of ribosomal RNA (rRNA) genes. Binds specifically to the boxA antiterminator sequence of the ribosomal RNA (rrn) operons.</text>
</comment>
<dbReference type="RefSeq" id="WP_144160108.1">
    <property type="nucleotide sequence ID" value="NZ_CAUPKR010000001.1"/>
</dbReference>
<evidence type="ECO:0000256" key="4">
    <source>
        <dbReference type="ARBA" id="ARBA00023015"/>
    </source>
</evidence>
<reference evidence="8 9" key="1">
    <citation type="journal article" date="2011" name="Int. J. Syst. Evol. Microbiol.">
        <title>Allobacillus halotolerans gen. nov., sp. nov. isolated from shrimp paste.</title>
        <authorList>
            <person name="Sheu S.Y."/>
            <person name="Arun A.B."/>
            <person name="Jiang S.R."/>
            <person name="Young C.C."/>
            <person name="Chen W.M."/>
        </authorList>
    </citation>
    <scope>NUCLEOTIDE SEQUENCE [LARGE SCALE GENOMIC DNA]</scope>
    <source>
        <strain evidence="8 9">LMG 24826</strain>
    </source>
</reference>
<sequence length="126" mass="14693">MSRKHAREKAFQALYQLDINETVNYEDLFRAIEEEVDAYAHELIEGVFKYRQKIDAAISEKLEKWSFNRIGTVEKTVLRIAVYEILYIDDVPVKVSINEAVDIAKRFNEEQSGKFINGILSKFTTK</sequence>
<dbReference type="InterPro" id="IPR006027">
    <property type="entry name" value="NusB_RsmB_TIM44"/>
</dbReference>
<dbReference type="NCBIfam" id="TIGR01951">
    <property type="entry name" value="nusB"/>
    <property type="match status" value="1"/>
</dbReference>
<dbReference type="SUPFAM" id="SSF48013">
    <property type="entry name" value="NusB-like"/>
    <property type="match status" value="1"/>
</dbReference>